<name>A0ACB8XLA5_ARCLA</name>
<dbReference type="EMBL" id="CM042062">
    <property type="protein sequence ID" value="KAI3668996.1"/>
    <property type="molecule type" value="Genomic_DNA"/>
</dbReference>
<proteinExistence type="predicted"/>
<comment type="caution">
    <text evidence="1">The sequence shown here is derived from an EMBL/GenBank/DDBJ whole genome shotgun (WGS) entry which is preliminary data.</text>
</comment>
<organism evidence="1 2">
    <name type="scientific">Arctium lappa</name>
    <name type="common">Greater burdock</name>
    <name type="synonym">Lappa major</name>
    <dbReference type="NCBI Taxonomy" id="4217"/>
    <lineage>
        <taxon>Eukaryota</taxon>
        <taxon>Viridiplantae</taxon>
        <taxon>Streptophyta</taxon>
        <taxon>Embryophyta</taxon>
        <taxon>Tracheophyta</taxon>
        <taxon>Spermatophyta</taxon>
        <taxon>Magnoliopsida</taxon>
        <taxon>eudicotyledons</taxon>
        <taxon>Gunneridae</taxon>
        <taxon>Pentapetalae</taxon>
        <taxon>asterids</taxon>
        <taxon>campanulids</taxon>
        <taxon>Asterales</taxon>
        <taxon>Asteraceae</taxon>
        <taxon>Carduoideae</taxon>
        <taxon>Cardueae</taxon>
        <taxon>Arctiinae</taxon>
        <taxon>Arctium</taxon>
    </lineage>
</organism>
<gene>
    <name evidence="1" type="ORF">L6452_40214</name>
</gene>
<accession>A0ACB8XLA5</accession>
<evidence type="ECO:0000313" key="1">
    <source>
        <dbReference type="EMBL" id="KAI3668996.1"/>
    </source>
</evidence>
<reference evidence="2" key="1">
    <citation type="journal article" date="2022" name="Mol. Ecol. Resour.">
        <title>The genomes of chicory, endive, great burdock and yacon provide insights into Asteraceae palaeo-polyploidization history and plant inulin production.</title>
        <authorList>
            <person name="Fan W."/>
            <person name="Wang S."/>
            <person name="Wang H."/>
            <person name="Wang A."/>
            <person name="Jiang F."/>
            <person name="Liu H."/>
            <person name="Zhao H."/>
            <person name="Xu D."/>
            <person name="Zhang Y."/>
        </authorList>
    </citation>
    <scope>NUCLEOTIDE SEQUENCE [LARGE SCALE GENOMIC DNA]</scope>
    <source>
        <strain evidence="2">cv. Niubang</strain>
    </source>
</reference>
<reference evidence="1 2" key="2">
    <citation type="journal article" date="2022" name="Mol. Ecol. Resour.">
        <title>The genomes of chicory, endive, great burdock and yacon provide insights into Asteraceae paleo-polyploidization history and plant inulin production.</title>
        <authorList>
            <person name="Fan W."/>
            <person name="Wang S."/>
            <person name="Wang H."/>
            <person name="Wang A."/>
            <person name="Jiang F."/>
            <person name="Liu H."/>
            <person name="Zhao H."/>
            <person name="Xu D."/>
            <person name="Zhang Y."/>
        </authorList>
    </citation>
    <scope>NUCLEOTIDE SEQUENCE [LARGE SCALE GENOMIC DNA]</scope>
    <source>
        <strain evidence="2">cv. Niubang</strain>
    </source>
</reference>
<keyword evidence="2" id="KW-1185">Reference proteome</keyword>
<evidence type="ECO:0000313" key="2">
    <source>
        <dbReference type="Proteomes" id="UP001055879"/>
    </source>
</evidence>
<protein>
    <submittedName>
        <fullName evidence="1">Uncharacterized protein</fullName>
    </submittedName>
</protein>
<dbReference type="Proteomes" id="UP001055879">
    <property type="component" value="Linkage Group LG16"/>
</dbReference>
<sequence length="226" mass="25150">MGGDDSKCIYNLVINAINCSSSIVENVDPHKTMERNIFLGGGSTLFSCLALCLTKQMKYAFDEMGRVRVYEGRGARGKIRRGSLFRALQSKKWAVGIVNGPEIVVPNVVGKRSEAWSASAAASAIYEKGEGLTQVVPIYGGSVVHRGVRTSNFAGGDITDKLEELLGIQNYEFTMSHLRRIVDAIKENYCYVEANPLKENAINQKYMSINEDFQDEGMNYVNWKRM</sequence>